<evidence type="ECO:0000256" key="4">
    <source>
        <dbReference type="ARBA" id="ARBA00022737"/>
    </source>
</evidence>
<proteinExistence type="predicted"/>
<comment type="caution">
    <text evidence="5">The sequence shown here is derived from an EMBL/GenBank/DDBJ whole genome shotgun (WGS) entry which is preliminary data.</text>
</comment>
<organism evidence="5 6">
    <name type="scientific">Strigomonas culicis</name>
    <dbReference type="NCBI Taxonomy" id="28005"/>
    <lineage>
        <taxon>Eukaryota</taxon>
        <taxon>Discoba</taxon>
        <taxon>Euglenozoa</taxon>
        <taxon>Kinetoplastea</taxon>
        <taxon>Metakinetoplastina</taxon>
        <taxon>Trypanosomatida</taxon>
        <taxon>Trypanosomatidae</taxon>
        <taxon>Strigomonadinae</taxon>
        <taxon>Strigomonas</taxon>
    </lineage>
</organism>
<dbReference type="PANTHER" id="PTHR46545">
    <property type="entry name" value="LEUCINE-RICH REPEAT-CONTAINING PROTEIN 51"/>
    <property type="match status" value="1"/>
</dbReference>
<name>S9TFY6_9TRYP</name>
<evidence type="ECO:0000256" key="2">
    <source>
        <dbReference type="ARBA" id="ARBA00022490"/>
    </source>
</evidence>
<comment type="subcellular location">
    <subcellularLocation>
        <location evidence="1">Cytoplasm</location>
    </subcellularLocation>
</comment>
<keyword evidence="6" id="KW-1185">Reference proteome</keyword>
<keyword evidence="3" id="KW-0433">Leucine-rich repeat</keyword>
<dbReference type="AlphaFoldDB" id="S9TFY6"/>
<gene>
    <name evidence="5" type="ORF">STCU_12190</name>
</gene>
<sequence>MLTLHGNPIAEEREQYWPRLLSMLMCHPNRRVELKMVDFVKLTPQDFTIAGAHNMFATGDTTLLSKAKTLCMTKTNTAAAMTGTFRSK</sequence>
<evidence type="ECO:0000256" key="3">
    <source>
        <dbReference type="ARBA" id="ARBA00022614"/>
    </source>
</evidence>
<keyword evidence="4" id="KW-0677">Repeat</keyword>
<dbReference type="Proteomes" id="UP000015354">
    <property type="component" value="Unassembled WGS sequence"/>
</dbReference>
<dbReference type="EMBL" id="ATMH01012332">
    <property type="protein sequence ID" value="EPY15258.1"/>
    <property type="molecule type" value="Genomic_DNA"/>
</dbReference>
<protein>
    <submittedName>
        <fullName evidence="5">Uncharacterized protein</fullName>
    </submittedName>
</protein>
<dbReference type="OrthoDB" id="676979at2759"/>
<evidence type="ECO:0000313" key="6">
    <source>
        <dbReference type="Proteomes" id="UP000015354"/>
    </source>
</evidence>
<evidence type="ECO:0000256" key="1">
    <source>
        <dbReference type="ARBA" id="ARBA00004496"/>
    </source>
</evidence>
<dbReference type="GO" id="GO:0005737">
    <property type="term" value="C:cytoplasm"/>
    <property type="evidence" value="ECO:0007669"/>
    <property type="project" value="UniProtKB-SubCell"/>
</dbReference>
<accession>S9TFY6</accession>
<evidence type="ECO:0000313" key="5">
    <source>
        <dbReference type="EMBL" id="EPY15258.1"/>
    </source>
</evidence>
<keyword evidence="2" id="KW-0963">Cytoplasm</keyword>
<reference evidence="5 6" key="1">
    <citation type="journal article" date="2013" name="PLoS ONE">
        <title>Predicting the Proteins of Angomonas deanei, Strigomonas culicis and Their Respective Endosymbionts Reveals New Aspects of the Trypanosomatidae Family.</title>
        <authorList>
            <person name="Motta M.C."/>
            <person name="Martins A.C."/>
            <person name="de Souza S.S."/>
            <person name="Catta-Preta C.M."/>
            <person name="Silva R."/>
            <person name="Klein C.C."/>
            <person name="de Almeida L.G."/>
            <person name="de Lima Cunha O."/>
            <person name="Ciapina L.P."/>
            <person name="Brocchi M."/>
            <person name="Colabardini A.C."/>
            <person name="de Araujo Lima B."/>
            <person name="Machado C.R."/>
            <person name="de Almeida Soares C.M."/>
            <person name="Probst C.M."/>
            <person name="de Menezes C.B."/>
            <person name="Thompson C.E."/>
            <person name="Bartholomeu D.C."/>
            <person name="Gradia D.F."/>
            <person name="Pavoni D.P."/>
            <person name="Grisard E.C."/>
            <person name="Fantinatti-Garboggini F."/>
            <person name="Marchini F.K."/>
            <person name="Rodrigues-Luiz G.F."/>
            <person name="Wagner G."/>
            <person name="Goldman G.H."/>
            <person name="Fietto J.L."/>
            <person name="Elias M.C."/>
            <person name="Goldman M.H."/>
            <person name="Sagot M.F."/>
            <person name="Pereira M."/>
            <person name="Stoco P.H."/>
            <person name="de Mendonca-Neto R.P."/>
            <person name="Teixeira S.M."/>
            <person name="Maciel T.E."/>
            <person name="de Oliveira Mendes T.A."/>
            <person name="Urmenyi T.P."/>
            <person name="de Souza W."/>
            <person name="Schenkman S."/>
            <person name="de Vasconcelos A.T."/>
        </authorList>
    </citation>
    <scope>NUCLEOTIDE SEQUENCE [LARGE SCALE GENOMIC DNA]</scope>
</reference>
<dbReference type="PANTHER" id="PTHR46545:SF1">
    <property type="entry name" value="LEUCINE-RICH REPEAT-CONTAINING PROTEIN 51"/>
    <property type="match status" value="1"/>
</dbReference>